<dbReference type="FunFam" id="2.60.40.10:FF:000721">
    <property type="entry name" value="Immunoglobulin lambda variable 5-45"/>
    <property type="match status" value="1"/>
</dbReference>
<dbReference type="Gene3D" id="2.60.40.10">
    <property type="entry name" value="Immunoglobulins"/>
    <property type="match status" value="1"/>
</dbReference>
<dbReference type="HOGENOM" id="CLU_077975_4_0_1"/>
<evidence type="ECO:0000256" key="1">
    <source>
        <dbReference type="ARBA" id="ARBA00008637"/>
    </source>
</evidence>
<dbReference type="PROSITE" id="PS50835">
    <property type="entry name" value="IG_LIKE"/>
    <property type="match status" value="1"/>
</dbReference>
<evidence type="ECO:0000256" key="4">
    <source>
        <dbReference type="ARBA" id="ARBA00023130"/>
    </source>
</evidence>
<evidence type="ECO:0000256" key="5">
    <source>
        <dbReference type="ARBA" id="ARBA00023157"/>
    </source>
</evidence>
<accession>G1TNS3</accession>
<feature type="region of interest" description="Disordered" evidence="9">
    <location>
        <begin position="121"/>
        <end position="142"/>
    </location>
</feature>
<sequence length="142" mass="15420">MAWAPLLLPFLIHWSWAQPVLTQPPSLSASLDTTARLTCTLSTGYSVGSYVIGWYQQVPGRPPRYLLTYHTEEIKHQGSGVHSRFSGSKDDSANAGVLSISGLQPEDEADYYCATAHGSGSSFHAHSASDDEEQAVPRTRGQ</sequence>
<dbReference type="SUPFAM" id="SSF48726">
    <property type="entry name" value="Immunoglobulin"/>
    <property type="match status" value="1"/>
</dbReference>
<keyword evidence="2 10" id="KW-0732">Signal</keyword>
<dbReference type="SMART" id="SM00406">
    <property type="entry name" value="IGv"/>
    <property type="match status" value="1"/>
</dbReference>
<keyword evidence="5" id="KW-1015">Disulfide bond</keyword>
<dbReference type="InterPro" id="IPR003599">
    <property type="entry name" value="Ig_sub"/>
</dbReference>
<dbReference type="GO" id="GO:0019814">
    <property type="term" value="C:immunoglobulin complex"/>
    <property type="evidence" value="ECO:0007669"/>
    <property type="project" value="UniProtKB-KW"/>
</dbReference>
<reference evidence="12 13" key="1">
    <citation type="journal article" date="2011" name="Nature">
        <title>A high-resolution map of human evolutionary constraint using 29 mammals.</title>
        <authorList>
            <person name="Lindblad-Toh K."/>
            <person name="Garber M."/>
            <person name="Zuk O."/>
            <person name="Lin M.F."/>
            <person name="Parker B.J."/>
            <person name="Washietl S."/>
            <person name="Kheradpour P."/>
            <person name="Ernst J."/>
            <person name="Jordan G."/>
            <person name="Mauceli E."/>
            <person name="Ward L.D."/>
            <person name="Lowe C.B."/>
            <person name="Holloway A.K."/>
            <person name="Clamp M."/>
            <person name="Gnerre S."/>
            <person name="Alfoldi J."/>
            <person name="Beal K."/>
            <person name="Chang J."/>
            <person name="Clawson H."/>
            <person name="Cuff J."/>
            <person name="Di Palma F."/>
            <person name="Fitzgerald S."/>
            <person name="Flicek P."/>
            <person name="Guttman M."/>
            <person name="Hubisz M.J."/>
            <person name="Jaffe D.B."/>
            <person name="Jungreis I."/>
            <person name="Kent W.J."/>
            <person name="Kostka D."/>
            <person name="Lara M."/>
            <person name="Martins A.L."/>
            <person name="Massingham T."/>
            <person name="Moltke I."/>
            <person name="Raney B.J."/>
            <person name="Rasmussen M.D."/>
            <person name="Robinson J."/>
            <person name="Stark A."/>
            <person name="Vilella A.J."/>
            <person name="Wen J."/>
            <person name="Xie X."/>
            <person name="Zody M.C."/>
            <person name="Baldwin J."/>
            <person name="Bloom T."/>
            <person name="Chin C.W."/>
            <person name="Heiman D."/>
            <person name="Nicol R."/>
            <person name="Nusbaum C."/>
            <person name="Young S."/>
            <person name="Wilkinson J."/>
            <person name="Worley K.C."/>
            <person name="Kovar C.L."/>
            <person name="Muzny D.M."/>
            <person name="Gibbs R.A."/>
            <person name="Cree A."/>
            <person name="Dihn H.H."/>
            <person name="Fowler G."/>
            <person name="Jhangiani S."/>
            <person name="Joshi V."/>
            <person name="Lee S."/>
            <person name="Lewis L.R."/>
            <person name="Nazareth L.V."/>
            <person name="Okwuonu G."/>
            <person name="Santibanez J."/>
            <person name="Warren W.C."/>
            <person name="Mardis E.R."/>
            <person name="Weinstock G.M."/>
            <person name="Wilson R.K."/>
            <person name="Delehaunty K."/>
            <person name="Dooling D."/>
            <person name="Fronik C."/>
            <person name="Fulton L."/>
            <person name="Fulton B."/>
            <person name="Graves T."/>
            <person name="Minx P."/>
            <person name="Sodergren E."/>
            <person name="Birney E."/>
            <person name="Margulies E.H."/>
            <person name="Herrero J."/>
            <person name="Green E.D."/>
            <person name="Haussler D."/>
            <person name="Siepel A."/>
            <person name="Goldman N."/>
            <person name="Pollard K.S."/>
            <person name="Pedersen J.S."/>
            <person name="Lander E.S."/>
            <person name="Kellis M."/>
        </authorList>
    </citation>
    <scope>NUCLEOTIDE SEQUENCE [LARGE SCALE GENOMIC DNA]</scope>
    <source>
        <strain evidence="12 13">Thorbecke inbred</strain>
    </source>
</reference>
<evidence type="ECO:0000256" key="3">
    <source>
        <dbReference type="ARBA" id="ARBA00022859"/>
    </source>
</evidence>
<evidence type="ECO:0000256" key="7">
    <source>
        <dbReference type="ARBA" id="ARBA00043265"/>
    </source>
</evidence>
<organism evidence="12 13">
    <name type="scientific">Oryctolagus cuniculus</name>
    <name type="common">Rabbit</name>
    <dbReference type="NCBI Taxonomy" id="9986"/>
    <lineage>
        <taxon>Eukaryota</taxon>
        <taxon>Metazoa</taxon>
        <taxon>Chordata</taxon>
        <taxon>Craniata</taxon>
        <taxon>Vertebrata</taxon>
        <taxon>Euteleostomi</taxon>
        <taxon>Mammalia</taxon>
        <taxon>Eutheria</taxon>
        <taxon>Euarchontoglires</taxon>
        <taxon>Glires</taxon>
        <taxon>Lagomorpha</taxon>
        <taxon>Leporidae</taxon>
        <taxon>Oryctolagus</taxon>
    </lineage>
</organism>
<dbReference type="PaxDb" id="9986-ENSOCUP00000018417"/>
<dbReference type="GO" id="GO:0042100">
    <property type="term" value="P:B cell proliferation"/>
    <property type="evidence" value="ECO:0007669"/>
    <property type="project" value="UniProtKB-ARBA"/>
</dbReference>
<dbReference type="InterPro" id="IPR050150">
    <property type="entry name" value="IgV_Light_Chain"/>
</dbReference>
<dbReference type="SMART" id="SM00409">
    <property type="entry name" value="IG"/>
    <property type="match status" value="1"/>
</dbReference>
<evidence type="ECO:0000313" key="13">
    <source>
        <dbReference type="Proteomes" id="UP000001811"/>
    </source>
</evidence>
<keyword evidence="7" id="KW-1280">Immunoglobulin</keyword>
<dbReference type="Pfam" id="PF07686">
    <property type="entry name" value="V-set"/>
    <property type="match status" value="1"/>
</dbReference>
<feature type="chain" id="PRO_5023901402" description="Ig-like domain-containing protein" evidence="10">
    <location>
        <begin position="18"/>
        <end position="142"/>
    </location>
</feature>
<keyword evidence="6" id="KW-0393">Immunoglobulin domain</keyword>
<evidence type="ECO:0000313" key="12">
    <source>
        <dbReference type="Ensembl" id="ENSOCUP00000018649.2"/>
    </source>
</evidence>
<dbReference type="EMBL" id="AAGW02067715">
    <property type="status" value="NOT_ANNOTATED_CDS"/>
    <property type="molecule type" value="Genomic_DNA"/>
</dbReference>
<proteinExistence type="inferred from homology"/>
<dbReference type="InParanoid" id="G1TNS3"/>
<keyword evidence="3" id="KW-0391">Immunity</keyword>
<keyword evidence="13" id="KW-1185">Reference proteome</keyword>
<dbReference type="Proteomes" id="UP000001811">
    <property type="component" value="Chromosome 21"/>
</dbReference>
<evidence type="ECO:0000256" key="10">
    <source>
        <dbReference type="SAM" id="SignalP"/>
    </source>
</evidence>
<dbReference type="GeneTree" id="ENSGT00940000153520"/>
<feature type="domain" description="Ig-like" evidence="11">
    <location>
        <begin position="19"/>
        <end position="129"/>
    </location>
</feature>
<reference evidence="12" key="3">
    <citation type="submission" date="2025-09" db="UniProtKB">
        <authorList>
            <consortium name="Ensembl"/>
        </authorList>
    </citation>
    <scope>IDENTIFICATION</scope>
    <source>
        <strain evidence="12">Thorbecke</strain>
    </source>
</reference>
<dbReference type="GO" id="GO:0002250">
    <property type="term" value="P:adaptive immune response"/>
    <property type="evidence" value="ECO:0007669"/>
    <property type="project" value="UniProtKB-KW"/>
</dbReference>
<evidence type="ECO:0000256" key="8">
    <source>
        <dbReference type="ARBA" id="ARBA00057887"/>
    </source>
</evidence>
<dbReference type="SMR" id="G1TNS3"/>
<dbReference type="InterPro" id="IPR007110">
    <property type="entry name" value="Ig-like_dom"/>
</dbReference>
<protein>
    <recommendedName>
        <fullName evidence="11">Ig-like domain-containing protein</fullName>
    </recommendedName>
</protein>
<comment type="similarity">
    <text evidence="1">Belongs to the immunoglobulin superfamily.</text>
</comment>
<dbReference type="AlphaFoldDB" id="G1TNS3"/>
<dbReference type="Ensembl" id="ENSOCUT00000021888.2">
    <property type="protein sequence ID" value="ENSOCUP00000018649.2"/>
    <property type="gene ID" value="ENSOCUG00000022506.2"/>
</dbReference>
<name>G1TNS3_RABIT</name>
<evidence type="ECO:0000256" key="2">
    <source>
        <dbReference type="ARBA" id="ARBA00022729"/>
    </source>
</evidence>
<evidence type="ECO:0000259" key="11">
    <source>
        <dbReference type="PROSITE" id="PS50835"/>
    </source>
</evidence>
<reference evidence="12" key="2">
    <citation type="submission" date="2025-08" db="UniProtKB">
        <authorList>
            <consortium name="Ensembl"/>
        </authorList>
    </citation>
    <scope>IDENTIFICATION</scope>
    <source>
        <strain evidence="12">Thorbecke</strain>
    </source>
</reference>
<dbReference type="InterPro" id="IPR013783">
    <property type="entry name" value="Ig-like_fold"/>
</dbReference>
<dbReference type="InterPro" id="IPR036179">
    <property type="entry name" value="Ig-like_dom_sf"/>
</dbReference>
<dbReference type="PANTHER" id="PTHR23267">
    <property type="entry name" value="IMMUNOGLOBULIN LIGHT CHAIN"/>
    <property type="match status" value="1"/>
</dbReference>
<dbReference type="InterPro" id="IPR013106">
    <property type="entry name" value="Ig_V-set"/>
</dbReference>
<evidence type="ECO:0000256" key="6">
    <source>
        <dbReference type="ARBA" id="ARBA00023319"/>
    </source>
</evidence>
<dbReference type="Bgee" id="ENSOCUG00000022506">
    <property type="expression patterns" value="Expressed in blood and 13 other cell types or tissues"/>
</dbReference>
<keyword evidence="4" id="KW-1064">Adaptive immunity</keyword>
<feature type="signal peptide" evidence="10">
    <location>
        <begin position="1"/>
        <end position="17"/>
    </location>
</feature>
<comment type="function">
    <text evidence="8">Associates with the Ig-mu chain to form a molecular complex that is expressed on the surface of pre-B-cells. This complex presumably regulates Ig gene rearrangements in the early steps of B-cell differentiation.</text>
</comment>
<dbReference type="eggNOG" id="ENOG502RYIN">
    <property type="taxonomic scope" value="Eukaryota"/>
</dbReference>
<evidence type="ECO:0000256" key="9">
    <source>
        <dbReference type="SAM" id="MobiDB-lite"/>
    </source>
</evidence>